<evidence type="ECO:0000313" key="3">
    <source>
        <dbReference type="Proteomes" id="UP001233999"/>
    </source>
</evidence>
<protein>
    <submittedName>
        <fullName evidence="2">Uncharacterized protein</fullName>
    </submittedName>
</protein>
<keyword evidence="1" id="KW-1133">Transmembrane helix</keyword>
<feature type="non-terminal residue" evidence="2">
    <location>
        <position position="154"/>
    </location>
</feature>
<feature type="transmembrane region" description="Helical" evidence="1">
    <location>
        <begin position="94"/>
        <end position="119"/>
    </location>
</feature>
<organism evidence="2 3">
    <name type="scientific">Diploptera punctata</name>
    <name type="common">Pacific beetle cockroach</name>
    <dbReference type="NCBI Taxonomy" id="6984"/>
    <lineage>
        <taxon>Eukaryota</taxon>
        <taxon>Metazoa</taxon>
        <taxon>Ecdysozoa</taxon>
        <taxon>Arthropoda</taxon>
        <taxon>Hexapoda</taxon>
        <taxon>Insecta</taxon>
        <taxon>Pterygota</taxon>
        <taxon>Neoptera</taxon>
        <taxon>Polyneoptera</taxon>
        <taxon>Dictyoptera</taxon>
        <taxon>Blattodea</taxon>
        <taxon>Blaberoidea</taxon>
        <taxon>Blaberidae</taxon>
        <taxon>Diplopterinae</taxon>
        <taxon>Diploptera</taxon>
    </lineage>
</organism>
<dbReference type="AlphaFoldDB" id="A0AAD8AD36"/>
<gene>
    <name evidence="2" type="ORF">L9F63_027216</name>
</gene>
<keyword evidence="1" id="KW-0472">Membrane</keyword>
<feature type="transmembrane region" description="Helical" evidence="1">
    <location>
        <begin position="125"/>
        <end position="148"/>
    </location>
</feature>
<keyword evidence="3" id="KW-1185">Reference proteome</keyword>
<feature type="transmembrane region" description="Helical" evidence="1">
    <location>
        <begin position="21"/>
        <end position="37"/>
    </location>
</feature>
<proteinExistence type="predicted"/>
<feature type="transmembrane region" description="Helical" evidence="1">
    <location>
        <begin position="69"/>
        <end position="87"/>
    </location>
</feature>
<evidence type="ECO:0000313" key="2">
    <source>
        <dbReference type="EMBL" id="KAJ9596162.1"/>
    </source>
</evidence>
<evidence type="ECO:0000256" key="1">
    <source>
        <dbReference type="SAM" id="Phobius"/>
    </source>
</evidence>
<name>A0AAD8AD36_DIPPU</name>
<keyword evidence="1" id="KW-0812">Transmembrane</keyword>
<dbReference type="Proteomes" id="UP001233999">
    <property type="component" value="Unassembled WGS sequence"/>
</dbReference>
<dbReference type="EMBL" id="JASPKZ010002226">
    <property type="protein sequence ID" value="KAJ9596162.1"/>
    <property type="molecule type" value="Genomic_DNA"/>
</dbReference>
<sequence length="154" mass="17000">GLLNARKNHEALALRQQLRLLLRRVVAVVGTTSWIFIRNKHDPYTPWGAQILDNPVEVLGGASLSLTTLVFPCYALLLAITLLVYIYEEMPGKLFVLMYLGLGSVLNAADGLVIIINFSNATSPSIMWLILSFLAFCNSAIMLFDAILTFTSNL</sequence>
<comment type="caution">
    <text evidence="2">The sequence shown here is derived from an EMBL/GenBank/DDBJ whole genome shotgun (WGS) entry which is preliminary data.</text>
</comment>
<reference evidence="2" key="1">
    <citation type="journal article" date="2023" name="IScience">
        <title>Live-bearing cockroach genome reveals convergent evolutionary mechanisms linked to viviparity in insects and beyond.</title>
        <authorList>
            <person name="Fouks B."/>
            <person name="Harrison M.C."/>
            <person name="Mikhailova A.A."/>
            <person name="Marchal E."/>
            <person name="English S."/>
            <person name="Carruthers M."/>
            <person name="Jennings E.C."/>
            <person name="Chiamaka E.L."/>
            <person name="Frigard R.A."/>
            <person name="Pippel M."/>
            <person name="Attardo G.M."/>
            <person name="Benoit J.B."/>
            <person name="Bornberg-Bauer E."/>
            <person name="Tobe S.S."/>
        </authorList>
    </citation>
    <scope>NUCLEOTIDE SEQUENCE</scope>
    <source>
        <strain evidence="2">Stay&amp;Tobe</strain>
    </source>
</reference>
<accession>A0AAD8AD36</accession>
<feature type="non-terminal residue" evidence="2">
    <location>
        <position position="1"/>
    </location>
</feature>
<reference evidence="2" key="2">
    <citation type="submission" date="2023-05" db="EMBL/GenBank/DDBJ databases">
        <authorList>
            <person name="Fouks B."/>
        </authorList>
    </citation>
    <scope>NUCLEOTIDE SEQUENCE</scope>
    <source>
        <strain evidence="2">Stay&amp;Tobe</strain>
        <tissue evidence="2">Testes</tissue>
    </source>
</reference>